<evidence type="ECO:0000313" key="2">
    <source>
        <dbReference type="EMBL" id="KAJ3489913.1"/>
    </source>
</evidence>
<proteinExistence type="predicted"/>
<organism evidence="2 3">
    <name type="scientific">Meripilus lineatus</name>
    <dbReference type="NCBI Taxonomy" id="2056292"/>
    <lineage>
        <taxon>Eukaryota</taxon>
        <taxon>Fungi</taxon>
        <taxon>Dikarya</taxon>
        <taxon>Basidiomycota</taxon>
        <taxon>Agaricomycotina</taxon>
        <taxon>Agaricomycetes</taxon>
        <taxon>Polyporales</taxon>
        <taxon>Meripilaceae</taxon>
        <taxon>Meripilus</taxon>
    </lineage>
</organism>
<dbReference type="Proteomes" id="UP001212997">
    <property type="component" value="Unassembled WGS sequence"/>
</dbReference>
<feature type="region of interest" description="Disordered" evidence="1">
    <location>
        <begin position="1"/>
        <end position="42"/>
    </location>
</feature>
<sequence length="383" mass="42209">MEVQMQRPSMRRKSSAQNLLSSFKSNNTPQQPYPPTTVSSATGLPFVQSQQQASGFQNSRDWDVQSQTETLASTTPILGSNGATAPVPQGNLVEMLREVVKKRVITLTYLRNVHEGRSHWFHTIMITRNELDRIFNNNEMKSRTYRFATLGMSLAHSFDVKEPTDLLRGLQNALNEYDQSKEEGDKPKMRGLFKSGRSKRQMGAPDYALSYSDTSDTSFLVLPQVPFSLDYHQTLLSLLDVLSEVYNKISKILGPSPIPSSGQHMMGPLGLLSPHPGVSYLFTGAEAAPTNDSESSLWGIAHATAIAGSNYGGGLGSPPPSWNSALGDAIRQIDGRLKKLIATLLKELDDCARKGIRDELSSLDPLLRNVAVPEDGQNFHDFE</sequence>
<evidence type="ECO:0000256" key="1">
    <source>
        <dbReference type="SAM" id="MobiDB-lite"/>
    </source>
</evidence>
<evidence type="ECO:0000313" key="3">
    <source>
        <dbReference type="Proteomes" id="UP001212997"/>
    </source>
</evidence>
<comment type="caution">
    <text evidence="2">The sequence shown here is derived from an EMBL/GenBank/DDBJ whole genome shotgun (WGS) entry which is preliminary data.</text>
</comment>
<accession>A0AAD5V9Y0</accession>
<dbReference type="EMBL" id="JANAWD010000036">
    <property type="protein sequence ID" value="KAJ3489913.1"/>
    <property type="molecule type" value="Genomic_DNA"/>
</dbReference>
<reference evidence="2" key="1">
    <citation type="submission" date="2022-07" db="EMBL/GenBank/DDBJ databases">
        <title>Genome Sequence of Physisporinus lineatus.</title>
        <authorList>
            <person name="Buettner E."/>
        </authorList>
    </citation>
    <scope>NUCLEOTIDE SEQUENCE</scope>
    <source>
        <strain evidence="2">VT162</strain>
    </source>
</reference>
<keyword evidence="3" id="KW-1185">Reference proteome</keyword>
<dbReference type="AlphaFoldDB" id="A0AAD5V9Y0"/>
<protein>
    <submittedName>
        <fullName evidence="2">Uncharacterized protein</fullName>
    </submittedName>
</protein>
<gene>
    <name evidence="2" type="ORF">NLI96_g1802</name>
</gene>
<dbReference type="PANTHER" id="PTHR37332:SF1">
    <property type="entry name" value="ELMO DOMAIN-CONTAINING PROTEIN"/>
    <property type="match status" value="1"/>
</dbReference>
<dbReference type="PANTHER" id="PTHR37332">
    <property type="entry name" value="EXPRESSED PROTEIN"/>
    <property type="match status" value="1"/>
</dbReference>
<name>A0AAD5V9Y0_9APHY</name>
<feature type="compositionally biased region" description="Polar residues" evidence="1">
    <location>
        <begin position="15"/>
        <end position="27"/>
    </location>
</feature>